<dbReference type="AlphaFoldDB" id="A0A398BDD6"/>
<dbReference type="InterPro" id="IPR036721">
    <property type="entry name" value="RCK_C_sf"/>
</dbReference>
<evidence type="ECO:0000256" key="2">
    <source>
        <dbReference type="ARBA" id="ARBA00022448"/>
    </source>
</evidence>
<dbReference type="Pfam" id="PF03600">
    <property type="entry name" value="CitMHS"/>
    <property type="match status" value="1"/>
</dbReference>
<feature type="transmembrane region" description="Helical" evidence="7">
    <location>
        <begin position="5"/>
        <end position="22"/>
    </location>
</feature>
<proteinExistence type="predicted"/>
<feature type="transmembrane region" description="Helical" evidence="7">
    <location>
        <begin position="558"/>
        <end position="576"/>
    </location>
</feature>
<dbReference type="Pfam" id="PF02080">
    <property type="entry name" value="TrkA_C"/>
    <property type="match status" value="2"/>
</dbReference>
<dbReference type="PANTHER" id="PTHR43652">
    <property type="entry name" value="BASIC AMINO ACID ANTIPORTER YFCC-RELATED"/>
    <property type="match status" value="1"/>
</dbReference>
<evidence type="ECO:0000256" key="3">
    <source>
        <dbReference type="ARBA" id="ARBA00022692"/>
    </source>
</evidence>
<feature type="transmembrane region" description="Helical" evidence="7">
    <location>
        <begin position="178"/>
        <end position="196"/>
    </location>
</feature>
<comment type="subcellular location">
    <subcellularLocation>
        <location evidence="1">Membrane</location>
        <topology evidence="1">Multi-pass membrane protein</topology>
    </subcellularLocation>
</comment>
<feature type="transmembrane region" description="Helical" evidence="7">
    <location>
        <begin position="94"/>
        <end position="127"/>
    </location>
</feature>
<evidence type="ECO:0000256" key="4">
    <source>
        <dbReference type="ARBA" id="ARBA00022737"/>
    </source>
</evidence>
<keyword evidence="5 7" id="KW-1133">Transmembrane helix</keyword>
<dbReference type="EMBL" id="QWVS01000011">
    <property type="protein sequence ID" value="RID87614.1"/>
    <property type="molecule type" value="Genomic_DNA"/>
</dbReference>
<name>A0A398BDD6_9BACI</name>
<evidence type="ECO:0000313" key="10">
    <source>
        <dbReference type="Proteomes" id="UP000266016"/>
    </source>
</evidence>
<evidence type="ECO:0000256" key="5">
    <source>
        <dbReference type="ARBA" id="ARBA00022989"/>
    </source>
</evidence>
<evidence type="ECO:0000256" key="7">
    <source>
        <dbReference type="SAM" id="Phobius"/>
    </source>
</evidence>
<sequence length="621" mass="67853">MTQPLFITVLILVCTIACIIYGKFRADLIALVGLVVLGLTGILSLEELLAGFANPVVITLAALFIVSAGIFNSGLVEEVGNYLLKFGVGSELKLLLIVMITGGLLSAFFSGTGIVVILIPIVVSMALKKKMSPSRYLLPLAYASSLGAVLTLIGTAPNILISYILQSEGIVKLNFFDFTPIGLVAFAAGVVFMLTLGRKLLPEEPLAARNSVKELSARELAGIYKVYDRLHYLHIPGNSDIVGERLADLHLPFQYEITLIEIKRKAKEKQLPLLSKQSVISAKADEVLHPDDIILVFGEVENVERLAVDYELEYKHFNPEQIKKHFVSSKFGLTEILIMPNSNYENQTLMNMQFREKYRCNVLAINRNGEYIQTEVGTERLKQGDALLIHGEWKNIERISADLEDMIVIGSASEEVVEQRERTQSKAPIIAAAITALMTILLSIGAIPFVLSVVIAALLMVVTGCVRSMEEAYQKINWEPVLLIAAMMGIVRALENTGGVRLISDWFAIFFDYTGPYGLLAGFYLLTMLLSPFIPYGVTAIVMAPIALLCSNTLGVSPIPILMGIAIAASVALSSPKATSSNTLVMTAGEYQSKDFVLMGILLQIFVGIVLVLTIPLFFPF</sequence>
<dbReference type="RefSeq" id="WP_119116131.1">
    <property type="nucleotide sequence ID" value="NZ_QWVS01000011.1"/>
</dbReference>
<accession>A0A398BDD6</accession>
<dbReference type="SUPFAM" id="SSF116726">
    <property type="entry name" value="TrkA C-terminal domain-like"/>
    <property type="match status" value="2"/>
</dbReference>
<evidence type="ECO:0000256" key="1">
    <source>
        <dbReference type="ARBA" id="ARBA00004141"/>
    </source>
</evidence>
<dbReference type="GO" id="GO:0006813">
    <property type="term" value="P:potassium ion transport"/>
    <property type="evidence" value="ECO:0007669"/>
    <property type="project" value="InterPro"/>
</dbReference>
<dbReference type="InterPro" id="IPR006037">
    <property type="entry name" value="RCK_C"/>
</dbReference>
<dbReference type="GO" id="GO:0005886">
    <property type="term" value="C:plasma membrane"/>
    <property type="evidence" value="ECO:0007669"/>
    <property type="project" value="TreeGrafter"/>
</dbReference>
<keyword evidence="4" id="KW-0677">Repeat</keyword>
<feature type="transmembrane region" description="Helical" evidence="7">
    <location>
        <begin position="139"/>
        <end position="166"/>
    </location>
</feature>
<feature type="transmembrane region" description="Helical" evidence="7">
    <location>
        <begin position="596"/>
        <end position="619"/>
    </location>
</feature>
<feature type="transmembrane region" description="Helical" evidence="7">
    <location>
        <begin position="429"/>
        <end position="461"/>
    </location>
</feature>
<feature type="transmembrane region" description="Helical" evidence="7">
    <location>
        <begin position="28"/>
        <end position="45"/>
    </location>
</feature>
<keyword evidence="3 7" id="KW-0812">Transmembrane</keyword>
<dbReference type="GO" id="GO:0008324">
    <property type="term" value="F:monoatomic cation transmembrane transporter activity"/>
    <property type="evidence" value="ECO:0007669"/>
    <property type="project" value="InterPro"/>
</dbReference>
<dbReference type="InterPro" id="IPR004680">
    <property type="entry name" value="Cit_transptr-like_dom"/>
</dbReference>
<reference evidence="9 10" key="1">
    <citation type="submission" date="2018-08" db="EMBL/GenBank/DDBJ databases">
        <title>Bacillus jemisoniae sp. nov., Bacillus chryseoplanitiae sp. nov., Bacillus resnikiae sp. nov., and Bacillus frankliniae sp. nov., isolated from Viking spacecraft and associated surfaces.</title>
        <authorList>
            <person name="Seuylemezian A."/>
            <person name="Vaishampayan P."/>
        </authorList>
    </citation>
    <scope>NUCLEOTIDE SEQUENCE [LARGE SCALE GENOMIC DNA]</scope>
    <source>
        <strain evidence="9 10">MA001</strain>
    </source>
</reference>
<dbReference type="PROSITE" id="PS51202">
    <property type="entry name" value="RCK_C"/>
    <property type="match status" value="2"/>
</dbReference>
<gene>
    <name evidence="9" type="ORF">D1953_05365</name>
</gene>
<feature type="domain" description="RCK C-terminal" evidence="8">
    <location>
        <begin position="321"/>
        <end position="405"/>
    </location>
</feature>
<organism evidence="9 10">
    <name type="scientific">Peribacillus asahii</name>
    <dbReference type="NCBI Taxonomy" id="228899"/>
    <lineage>
        <taxon>Bacteria</taxon>
        <taxon>Bacillati</taxon>
        <taxon>Bacillota</taxon>
        <taxon>Bacilli</taxon>
        <taxon>Bacillales</taxon>
        <taxon>Bacillaceae</taxon>
        <taxon>Peribacillus</taxon>
    </lineage>
</organism>
<dbReference type="Proteomes" id="UP000266016">
    <property type="component" value="Unassembled WGS sequence"/>
</dbReference>
<feature type="domain" description="RCK C-terminal" evidence="8">
    <location>
        <begin position="218"/>
        <end position="312"/>
    </location>
</feature>
<dbReference type="PANTHER" id="PTHR43652:SF1">
    <property type="entry name" value="RESPONSE REGULATOR"/>
    <property type="match status" value="1"/>
</dbReference>
<evidence type="ECO:0000259" key="8">
    <source>
        <dbReference type="PROSITE" id="PS51202"/>
    </source>
</evidence>
<protein>
    <submittedName>
        <fullName evidence="9">SLC13 family permease</fullName>
    </submittedName>
</protein>
<feature type="transmembrane region" description="Helical" evidence="7">
    <location>
        <begin position="52"/>
        <end position="74"/>
    </location>
</feature>
<keyword evidence="2" id="KW-0813">Transport</keyword>
<keyword evidence="10" id="KW-1185">Reference proteome</keyword>
<dbReference type="Gene3D" id="3.30.70.1450">
    <property type="entry name" value="Regulator of K+ conductance, C-terminal domain"/>
    <property type="match status" value="2"/>
</dbReference>
<comment type="caution">
    <text evidence="9">The sequence shown here is derived from an EMBL/GenBank/DDBJ whole genome shotgun (WGS) entry which is preliminary data.</text>
</comment>
<keyword evidence="6 7" id="KW-0472">Membrane</keyword>
<dbReference type="InterPro" id="IPR051679">
    <property type="entry name" value="DASS-Related_Transporters"/>
</dbReference>
<evidence type="ECO:0000313" key="9">
    <source>
        <dbReference type="EMBL" id="RID87614.1"/>
    </source>
</evidence>
<evidence type="ECO:0000256" key="6">
    <source>
        <dbReference type="ARBA" id="ARBA00023136"/>
    </source>
</evidence>